<organism evidence="2">
    <name type="scientific">hydrothermal vent metagenome</name>
    <dbReference type="NCBI Taxonomy" id="652676"/>
    <lineage>
        <taxon>unclassified sequences</taxon>
        <taxon>metagenomes</taxon>
        <taxon>ecological metagenomes</taxon>
    </lineage>
</organism>
<dbReference type="PROSITE" id="PS51257">
    <property type="entry name" value="PROKAR_LIPOPROTEIN"/>
    <property type="match status" value="1"/>
</dbReference>
<protein>
    <recommendedName>
        <fullName evidence="3">Inner spore coat protein H</fullName>
    </recommendedName>
</protein>
<dbReference type="InterPro" id="IPR014867">
    <property type="entry name" value="Spore_coat_CotH_CotH2/3/7"/>
</dbReference>
<evidence type="ECO:0008006" key="3">
    <source>
        <dbReference type="Google" id="ProtNLM"/>
    </source>
</evidence>
<name>A0A1W1D439_9ZZZZ</name>
<dbReference type="PANTHER" id="PTHR40050:SF1">
    <property type="entry name" value="INNER SPORE COAT PROTEIN H"/>
    <property type="match status" value="1"/>
</dbReference>
<sequence length="538" mass="63224">MYQKILFYFFLTFFISGCGSYNNIKHLPSVVGDISDDSSLYNEIVTLKKVYVTLPVPNKAKCTPWDDQTGPERPCTFDDINHDLYANDNYRPYLEAIVDSDTFHTNIENAKFKMRGNYTRLAPQKGYGIKFFSKTDLPFGTRKLNLNKHWADRSRMKNKLAMDLMRDIPNITSLRTQFYNLFIDSQDYGLFTHVEALSQEYITDRGWNKNDNLYNANIFSFNEDPFLAVDPKSCQPVYPNEFNLRVEIKNGTNHCKFQEMLHAVNSNMPIDQVIEKYFNRKNYLTWLAIEIILGNKDTFYHNFALYNPINSDTFYFVPWDYDGAWSEKQYLGKFEYSIGVWWPDPLHRKFLSIKKNREDLDAMVYKIRNQYITDIKMKNLIDKYMPIVSEFVSKEPDSQYDNLNYMKESANNLISLIQDNNLKLYEDEKGVPMPFDVSYDGETHTLHWTESVDFEKDPIVYDLTISKDLNMSNPILVRKNMSSLQYNLGSDTFSAGTYYAQVIAKERDHPSYYQLAYIPAKKDADGNNYWGILEFEYK</sequence>
<accession>A0A1W1D439</accession>
<dbReference type="EMBL" id="FPHP01000022">
    <property type="protein sequence ID" value="SFV75207.1"/>
    <property type="molecule type" value="Genomic_DNA"/>
</dbReference>
<evidence type="ECO:0000313" key="1">
    <source>
        <dbReference type="EMBL" id="SFV53485.1"/>
    </source>
</evidence>
<dbReference type="AlphaFoldDB" id="A0A1W1D439"/>
<reference evidence="2" key="1">
    <citation type="submission" date="2016-10" db="EMBL/GenBank/DDBJ databases">
        <authorList>
            <person name="de Groot N.N."/>
        </authorList>
    </citation>
    <scope>NUCLEOTIDE SEQUENCE</scope>
</reference>
<dbReference type="Pfam" id="PF08757">
    <property type="entry name" value="CotH"/>
    <property type="match status" value="1"/>
</dbReference>
<dbReference type="PANTHER" id="PTHR40050">
    <property type="entry name" value="INNER SPORE COAT PROTEIN H"/>
    <property type="match status" value="1"/>
</dbReference>
<evidence type="ECO:0000313" key="2">
    <source>
        <dbReference type="EMBL" id="SFV75207.1"/>
    </source>
</evidence>
<dbReference type="EMBL" id="FPHB01000022">
    <property type="protein sequence ID" value="SFV53485.1"/>
    <property type="molecule type" value="Genomic_DNA"/>
</dbReference>
<gene>
    <name evidence="2" type="ORF">MNB_SM-3-254</name>
    <name evidence="1" type="ORF">MNB_SM-7-927</name>
</gene>
<proteinExistence type="predicted"/>